<evidence type="ECO:0000313" key="2">
    <source>
        <dbReference type="WBParaSite" id="L893_g33070.t1"/>
    </source>
</evidence>
<protein>
    <submittedName>
        <fullName evidence="2">G_PROTEIN_RECEP_F1_2 domain-containing protein</fullName>
    </submittedName>
</protein>
<dbReference type="AlphaFoldDB" id="A0A1I8A5I9"/>
<organism evidence="1 2">
    <name type="scientific">Steinernema glaseri</name>
    <dbReference type="NCBI Taxonomy" id="37863"/>
    <lineage>
        <taxon>Eukaryota</taxon>
        <taxon>Metazoa</taxon>
        <taxon>Ecdysozoa</taxon>
        <taxon>Nematoda</taxon>
        <taxon>Chromadorea</taxon>
        <taxon>Rhabditida</taxon>
        <taxon>Tylenchina</taxon>
        <taxon>Panagrolaimomorpha</taxon>
        <taxon>Strongyloidoidea</taxon>
        <taxon>Steinernematidae</taxon>
        <taxon>Steinernema</taxon>
    </lineage>
</organism>
<dbReference type="Proteomes" id="UP000095287">
    <property type="component" value="Unplaced"/>
</dbReference>
<dbReference type="WBParaSite" id="L893_g33070.t1">
    <property type="protein sequence ID" value="L893_g33070.t1"/>
    <property type="gene ID" value="L893_g33070"/>
</dbReference>
<evidence type="ECO:0000313" key="1">
    <source>
        <dbReference type="Proteomes" id="UP000095287"/>
    </source>
</evidence>
<proteinExistence type="predicted"/>
<reference evidence="2" key="1">
    <citation type="submission" date="2016-11" db="UniProtKB">
        <authorList>
            <consortium name="WormBaseParasite"/>
        </authorList>
    </citation>
    <scope>IDENTIFICATION</scope>
</reference>
<sequence>MMIALTMVVVVNNSKSEDGTIMQILAFDTLILTHVNNALALIVFNPEVRALLKRATVVPTSFSQGRPSIGRPAGTAPF</sequence>
<accession>A0A1I8A5I9</accession>
<keyword evidence="1" id="KW-1185">Reference proteome</keyword>
<name>A0A1I8A5I9_9BILA</name>